<keyword evidence="3 11" id="KW-0633">Potassium transport</keyword>
<keyword evidence="10 11" id="KW-0472">Membrane</keyword>
<dbReference type="PANTHER" id="PTHR30042:SF2">
    <property type="entry name" value="POTASSIUM-TRANSPORTING ATPASE KDPC SUBUNIT"/>
    <property type="match status" value="1"/>
</dbReference>
<dbReference type="GO" id="GO:0005886">
    <property type="term" value="C:plasma membrane"/>
    <property type="evidence" value="ECO:0007669"/>
    <property type="project" value="UniProtKB-SubCell"/>
</dbReference>
<keyword evidence="9 11" id="KW-0406">Ion transport</keyword>
<feature type="transmembrane region" description="Helical" evidence="11">
    <location>
        <begin position="12"/>
        <end position="34"/>
    </location>
</feature>
<evidence type="ECO:0000256" key="3">
    <source>
        <dbReference type="ARBA" id="ARBA00022538"/>
    </source>
</evidence>
<dbReference type="GO" id="GO:0008556">
    <property type="term" value="F:P-type potassium transmembrane transporter activity"/>
    <property type="evidence" value="ECO:0007669"/>
    <property type="project" value="InterPro"/>
</dbReference>
<keyword evidence="7 11" id="KW-0630">Potassium</keyword>
<evidence type="ECO:0000256" key="4">
    <source>
        <dbReference type="ARBA" id="ARBA00022692"/>
    </source>
</evidence>
<evidence type="ECO:0000256" key="10">
    <source>
        <dbReference type="ARBA" id="ARBA00023136"/>
    </source>
</evidence>
<sequence>MKHIKIGIKITIFFAIVCGIIYPLVLTGIGQVAANKQANGSLIYVDGKPIGSKYIGQSFNNDPKYFHGRPSSINYNMTLEKTDNVPKSGGAVLAPNSKKLQEQVKEEIKQFLKQNPGVQAKDLPAELFTDSASGLDPDISLRGAEVQIDRVAKNTGISKDKLNQFIKESEISDSPSGTTLVNVLELNLNVAKEAKLIK</sequence>
<dbReference type="Proteomes" id="UP000191448">
    <property type="component" value="Unassembled WGS sequence"/>
</dbReference>
<accession>A0A1V4SU37</accession>
<keyword evidence="5 11" id="KW-0547">Nucleotide-binding</keyword>
<dbReference type="EMBL" id="LTAY01000070">
    <property type="protein sequence ID" value="OPX46801.1"/>
    <property type="molecule type" value="Genomic_DNA"/>
</dbReference>
<evidence type="ECO:0000256" key="1">
    <source>
        <dbReference type="ARBA" id="ARBA00022448"/>
    </source>
</evidence>
<dbReference type="HAMAP" id="MF_00276">
    <property type="entry name" value="KdpC"/>
    <property type="match status" value="1"/>
</dbReference>
<evidence type="ECO:0000313" key="12">
    <source>
        <dbReference type="EMBL" id="OPX46801.1"/>
    </source>
</evidence>
<dbReference type="AlphaFoldDB" id="A0A1V4SU37"/>
<comment type="caution">
    <text evidence="12">The sequence shown here is derived from an EMBL/GenBank/DDBJ whole genome shotgun (WGS) entry which is preliminary data.</text>
</comment>
<comment type="function">
    <text evidence="11">Part of the high-affinity ATP-driven potassium transport (or Kdp) system, which catalyzes the hydrolysis of ATP coupled with the electrogenic transport of potassium into the cytoplasm. This subunit acts as a catalytic chaperone that increases the ATP-binding affinity of the ATP-hydrolyzing subunit KdpB by the formation of a transient KdpB/KdpC/ATP ternary complex.</text>
</comment>
<comment type="subcellular location">
    <subcellularLocation>
        <location evidence="11">Cell membrane</location>
        <topology evidence="11">Single-pass membrane protein</topology>
    </subcellularLocation>
</comment>
<keyword evidence="8 11" id="KW-1133">Transmembrane helix</keyword>
<evidence type="ECO:0000256" key="8">
    <source>
        <dbReference type="ARBA" id="ARBA00022989"/>
    </source>
</evidence>
<keyword evidence="1 11" id="KW-0813">Transport</keyword>
<keyword evidence="6 11" id="KW-0067">ATP-binding</keyword>
<evidence type="ECO:0000256" key="2">
    <source>
        <dbReference type="ARBA" id="ARBA00022475"/>
    </source>
</evidence>
<dbReference type="GO" id="GO:0016787">
    <property type="term" value="F:hydrolase activity"/>
    <property type="evidence" value="ECO:0007669"/>
    <property type="project" value="UniProtKB-KW"/>
</dbReference>
<evidence type="ECO:0000256" key="6">
    <source>
        <dbReference type="ARBA" id="ARBA00022840"/>
    </source>
</evidence>
<evidence type="ECO:0000256" key="5">
    <source>
        <dbReference type="ARBA" id="ARBA00022741"/>
    </source>
</evidence>
<keyword evidence="2 11" id="KW-1003">Cell membrane</keyword>
<protein>
    <recommendedName>
        <fullName evidence="11">Potassium-transporting ATPase KdpC subunit</fullName>
    </recommendedName>
    <alternativeName>
        <fullName evidence="11">ATP phosphohydrolase [potassium-transporting] C chain</fullName>
    </alternativeName>
    <alternativeName>
        <fullName evidence="11">Potassium-binding and translocating subunit C</fullName>
    </alternativeName>
    <alternativeName>
        <fullName evidence="11">Potassium-translocating ATPase C chain</fullName>
    </alternativeName>
</protein>
<gene>
    <name evidence="11 12" type="primary">kdpC</name>
    <name evidence="12" type="ORF">CLTHE_26220</name>
</gene>
<keyword evidence="4 11" id="KW-0812">Transmembrane</keyword>
<name>A0A1V4SU37_9CLOT</name>
<keyword evidence="12" id="KW-0378">Hydrolase</keyword>
<dbReference type="Pfam" id="PF02669">
    <property type="entry name" value="KdpC"/>
    <property type="match status" value="1"/>
</dbReference>
<dbReference type="PANTHER" id="PTHR30042">
    <property type="entry name" value="POTASSIUM-TRANSPORTING ATPASE C CHAIN"/>
    <property type="match status" value="1"/>
</dbReference>
<evidence type="ECO:0000256" key="9">
    <source>
        <dbReference type="ARBA" id="ARBA00023065"/>
    </source>
</evidence>
<reference evidence="12 13" key="1">
    <citation type="submission" date="2016-02" db="EMBL/GenBank/DDBJ databases">
        <title>Genome sequence of Clostridium thermobutyricum DSM 4928.</title>
        <authorList>
            <person name="Poehlein A."/>
            <person name="Daniel R."/>
        </authorList>
    </citation>
    <scope>NUCLEOTIDE SEQUENCE [LARGE SCALE GENOMIC DNA]</scope>
    <source>
        <strain evidence="12 13">DSM 4928</strain>
    </source>
</reference>
<dbReference type="InterPro" id="IPR003820">
    <property type="entry name" value="KdpC"/>
</dbReference>
<evidence type="ECO:0000256" key="11">
    <source>
        <dbReference type="HAMAP-Rule" id="MF_00276"/>
    </source>
</evidence>
<dbReference type="GO" id="GO:0005524">
    <property type="term" value="F:ATP binding"/>
    <property type="evidence" value="ECO:0007669"/>
    <property type="project" value="UniProtKB-UniRule"/>
</dbReference>
<comment type="subunit">
    <text evidence="11">The system is composed of three essential subunits: KdpA, KdpB and KdpC.</text>
</comment>
<organism evidence="12 13">
    <name type="scientific">Clostridium thermobutyricum DSM 4928</name>
    <dbReference type="NCBI Taxonomy" id="1121339"/>
    <lineage>
        <taxon>Bacteria</taxon>
        <taxon>Bacillati</taxon>
        <taxon>Bacillota</taxon>
        <taxon>Clostridia</taxon>
        <taxon>Eubacteriales</taxon>
        <taxon>Clostridiaceae</taxon>
        <taxon>Clostridium</taxon>
    </lineage>
</organism>
<dbReference type="RefSeq" id="WP_080023828.1">
    <property type="nucleotide sequence ID" value="NZ_LTAY01000070.1"/>
</dbReference>
<evidence type="ECO:0000256" key="7">
    <source>
        <dbReference type="ARBA" id="ARBA00022958"/>
    </source>
</evidence>
<comment type="similarity">
    <text evidence="11">Belongs to the KdpC family.</text>
</comment>
<proteinExistence type="inferred from homology"/>
<evidence type="ECO:0000313" key="13">
    <source>
        <dbReference type="Proteomes" id="UP000191448"/>
    </source>
</evidence>
<dbReference type="PIRSF" id="PIRSF001296">
    <property type="entry name" value="K_ATPase_KdpC"/>
    <property type="match status" value="1"/>
</dbReference>
<dbReference type="OrthoDB" id="9809491at2"/>